<dbReference type="PANTHER" id="PTHR13593">
    <property type="match status" value="1"/>
</dbReference>
<dbReference type="GO" id="GO:0006629">
    <property type="term" value="P:lipid metabolic process"/>
    <property type="evidence" value="ECO:0007669"/>
    <property type="project" value="InterPro"/>
</dbReference>
<dbReference type="InterPro" id="IPR051057">
    <property type="entry name" value="PI-PLC_domain"/>
</dbReference>
<protein>
    <submittedName>
        <fullName evidence="2">Uncharacterized protein</fullName>
    </submittedName>
</protein>
<keyword evidence="1" id="KW-0732">Signal</keyword>
<organism evidence="2">
    <name type="scientific">Cladocopium goreaui</name>
    <dbReference type="NCBI Taxonomy" id="2562237"/>
    <lineage>
        <taxon>Eukaryota</taxon>
        <taxon>Sar</taxon>
        <taxon>Alveolata</taxon>
        <taxon>Dinophyceae</taxon>
        <taxon>Suessiales</taxon>
        <taxon>Symbiodiniaceae</taxon>
        <taxon>Cladocopium</taxon>
    </lineage>
</organism>
<feature type="signal peptide" evidence="1">
    <location>
        <begin position="1"/>
        <end position="22"/>
    </location>
</feature>
<dbReference type="PANTHER" id="PTHR13593:SF140">
    <property type="entry name" value="PLC-LIKE PHOSPHODIESTERASE"/>
    <property type="match status" value="1"/>
</dbReference>
<evidence type="ECO:0000313" key="4">
    <source>
        <dbReference type="Proteomes" id="UP001152797"/>
    </source>
</evidence>
<dbReference type="Gene3D" id="3.20.20.190">
    <property type="entry name" value="Phosphatidylinositol (PI) phosphodiesterase"/>
    <property type="match status" value="1"/>
</dbReference>
<name>A0A9P1BTE6_9DINO</name>
<gene>
    <name evidence="2" type="ORF">C1SCF055_LOCUS6931</name>
</gene>
<keyword evidence="4" id="KW-1185">Reference proteome</keyword>
<accession>A0A9P1BTE6</accession>
<feature type="chain" id="PRO_5043269808" evidence="1">
    <location>
        <begin position="23"/>
        <end position="515"/>
    </location>
</feature>
<dbReference type="EMBL" id="CAMXCT030000446">
    <property type="protein sequence ID" value="CAL4766254.1"/>
    <property type="molecule type" value="Genomic_DNA"/>
</dbReference>
<dbReference type="OrthoDB" id="1046782at2759"/>
<proteinExistence type="predicted"/>
<sequence length="515" mass="57742">MALAAAAGAVLVVFSSIVGVEACNGHASFCMLPFNQFTFPGTHNSGSFSLNIPEIIEDNIPLVDVNAILSCYYDCHHMNYLEQLNFGIRFFFPDVCIRDGIGEPTTLYDCHSSSGTNAKGLAWNNKFAYSLQVMKDWLSVHTRQLLVVTPDDMHADVASKEEMWANAFAEKFGTCFDIHHTTVVSELPQQSETSCVRMLGRPGDNITMGDLIDRNLRMVVFTVGWRDVIATTWTPEANTGAKSKDLLEHIDKYSRGLHPLAPKSWMALSVYGAASPPDFSMVDMSKPYDPIWPVMVGVDAMKKTDLRCVEKMAESYNTDLFQDDSNPYEYFTEKECENSICGCLGYKSPLEPMHQRLLDQGHSVLLVMGDYSEMGEKTSLPQLTQRMNFANLRRFLDQPEPVKSWWDCNWPAVVGVCVPLMLVCCCCCYAMMICLYPERYGLWIRKAWERHQEALAQKRMGREQGREEARAYLRNANGYGAGAVPEGTVVGVVGVAPPPAVQMNHNGWYQAKETE</sequence>
<reference evidence="3 4" key="2">
    <citation type="submission" date="2024-05" db="EMBL/GenBank/DDBJ databases">
        <authorList>
            <person name="Chen Y."/>
            <person name="Shah S."/>
            <person name="Dougan E. K."/>
            <person name="Thang M."/>
            <person name="Chan C."/>
        </authorList>
    </citation>
    <scope>NUCLEOTIDE SEQUENCE [LARGE SCALE GENOMIC DNA]</scope>
</reference>
<evidence type="ECO:0000313" key="2">
    <source>
        <dbReference type="EMBL" id="CAI3978942.1"/>
    </source>
</evidence>
<dbReference type="Proteomes" id="UP001152797">
    <property type="component" value="Unassembled WGS sequence"/>
</dbReference>
<dbReference type="SUPFAM" id="SSF51695">
    <property type="entry name" value="PLC-like phosphodiesterases"/>
    <property type="match status" value="1"/>
</dbReference>
<evidence type="ECO:0000313" key="3">
    <source>
        <dbReference type="EMBL" id="CAL4766254.1"/>
    </source>
</evidence>
<dbReference type="EMBL" id="CAMXCT020000446">
    <property type="protein sequence ID" value="CAL1132317.1"/>
    <property type="molecule type" value="Genomic_DNA"/>
</dbReference>
<reference evidence="2" key="1">
    <citation type="submission" date="2022-10" db="EMBL/GenBank/DDBJ databases">
        <authorList>
            <person name="Chen Y."/>
            <person name="Dougan E. K."/>
            <person name="Chan C."/>
            <person name="Rhodes N."/>
            <person name="Thang M."/>
        </authorList>
    </citation>
    <scope>NUCLEOTIDE SEQUENCE</scope>
</reference>
<evidence type="ECO:0000256" key="1">
    <source>
        <dbReference type="SAM" id="SignalP"/>
    </source>
</evidence>
<dbReference type="GO" id="GO:0008081">
    <property type="term" value="F:phosphoric diester hydrolase activity"/>
    <property type="evidence" value="ECO:0007669"/>
    <property type="project" value="InterPro"/>
</dbReference>
<dbReference type="EMBL" id="CAMXCT010000446">
    <property type="protein sequence ID" value="CAI3978942.1"/>
    <property type="molecule type" value="Genomic_DNA"/>
</dbReference>
<dbReference type="InterPro" id="IPR017946">
    <property type="entry name" value="PLC-like_Pdiesterase_TIM-brl"/>
</dbReference>
<comment type="caution">
    <text evidence="2">The sequence shown here is derived from an EMBL/GenBank/DDBJ whole genome shotgun (WGS) entry which is preliminary data.</text>
</comment>
<dbReference type="AlphaFoldDB" id="A0A9P1BTE6"/>